<dbReference type="InterPro" id="IPR002048">
    <property type="entry name" value="EF_hand_dom"/>
</dbReference>
<dbReference type="Pfam" id="PF13499">
    <property type="entry name" value="EF-hand_7"/>
    <property type="match status" value="1"/>
</dbReference>
<dbReference type="CDD" id="cd00051">
    <property type="entry name" value="EFh"/>
    <property type="match status" value="1"/>
</dbReference>
<dbReference type="PROSITE" id="PS00018">
    <property type="entry name" value="EF_HAND_1"/>
    <property type="match status" value="1"/>
</dbReference>
<dbReference type="PANTHER" id="PTHR23049">
    <property type="entry name" value="MYOSIN REGULATORY LIGHT CHAIN 2"/>
    <property type="match status" value="1"/>
</dbReference>
<dbReference type="GO" id="GO:0005509">
    <property type="term" value="F:calcium ion binding"/>
    <property type="evidence" value="ECO:0007669"/>
    <property type="project" value="InterPro"/>
</dbReference>
<keyword evidence="1" id="KW-0479">Metal-binding</keyword>
<feature type="domain" description="EF-hand" evidence="4">
    <location>
        <begin position="95"/>
        <end position="130"/>
    </location>
</feature>
<dbReference type="PROSITE" id="PS50222">
    <property type="entry name" value="EF_HAND_2"/>
    <property type="match status" value="2"/>
</dbReference>
<keyword evidence="2" id="KW-0677">Repeat</keyword>
<dbReference type="InterPro" id="IPR018247">
    <property type="entry name" value="EF_Hand_1_Ca_BS"/>
</dbReference>
<accession>A0AAW2APV5</accession>
<feature type="domain" description="EF-hand" evidence="4">
    <location>
        <begin position="25"/>
        <end position="60"/>
    </location>
</feature>
<dbReference type="Gene3D" id="1.10.238.10">
    <property type="entry name" value="EF-hand"/>
    <property type="match status" value="2"/>
</dbReference>
<name>A0AAW2APV5_CULAL</name>
<proteinExistence type="predicted"/>
<gene>
    <name evidence="5" type="ORF">ABG768_023487</name>
</gene>
<dbReference type="AlphaFoldDB" id="A0AAW2APV5"/>
<evidence type="ECO:0000313" key="5">
    <source>
        <dbReference type="EMBL" id="KAK9975447.1"/>
    </source>
</evidence>
<evidence type="ECO:0000313" key="6">
    <source>
        <dbReference type="Proteomes" id="UP001479290"/>
    </source>
</evidence>
<protein>
    <recommendedName>
        <fullName evidence="4">EF-hand domain-containing protein</fullName>
    </recommendedName>
</protein>
<organism evidence="5 6">
    <name type="scientific">Culter alburnus</name>
    <name type="common">Topmouth culter</name>
    <dbReference type="NCBI Taxonomy" id="194366"/>
    <lineage>
        <taxon>Eukaryota</taxon>
        <taxon>Metazoa</taxon>
        <taxon>Chordata</taxon>
        <taxon>Craniata</taxon>
        <taxon>Vertebrata</taxon>
        <taxon>Euteleostomi</taxon>
        <taxon>Actinopterygii</taxon>
        <taxon>Neopterygii</taxon>
        <taxon>Teleostei</taxon>
        <taxon>Ostariophysi</taxon>
        <taxon>Cypriniformes</taxon>
        <taxon>Xenocyprididae</taxon>
        <taxon>Xenocypridinae</taxon>
        <taxon>Culter</taxon>
    </lineage>
</organism>
<dbReference type="InterPro" id="IPR050403">
    <property type="entry name" value="Myosin_RLC"/>
</dbReference>
<evidence type="ECO:0000256" key="3">
    <source>
        <dbReference type="ARBA" id="ARBA00022837"/>
    </source>
</evidence>
<dbReference type="SMART" id="SM00054">
    <property type="entry name" value="EFh"/>
    <property type="match status" value="2"/>
</dbReference>
<keyword evidence="6" id="KW-1185">Reference proteome</keyword>
<evidence type="ECO:0000256" key="1">
    <source>
        <dbReference type="ARBA" id="ARBA00022723"/>
    </source>
</evidence>
<dbReference type="SUPFAM" id="SSF47473">
    <property type="entry name" value="EF-hand"/>
    <property type="match status" value="1"/>
</dbReference>
<dbReference type="FunFam" id="1.10.238.10:FF:000007">
    <property type="entry name" value="Putative myosin regulatory light chain sqh"/>
    <property type="match status" value="1"/>
</dbReference>
<evidence type="ECO:0000256" key="2">
    <source>
        <dbReference type="ARBA" id="ARBA00022737"/>
    </source>
</evidence>
<dbReference type="Proteomes" id="UP001479290">
    <property type="component" value="Unassembled WGS sequence"/>
</dbReference>
<evidence type="ECO:0000259" key="4">
    <source>
        <dbReference type="PROSITE" id="PS50222"/>
    </source>
</evidence>
<comment type="caution">
    <text evidence="5">The sequence shown here is derived from an EMBL/GenBank/DDBJ whole genome shotgun (WGS) entry which is preliminary data.</text>
</comment>
<sequence>MAPKKAKKRAAEGANSNVFSMFEQAQIQEFKEAFTIMDQNRDGFIDKNDLRDTFAALGRLNVKQEEIDEMLKEASGPINFTVFLTMFGEKLKGADPEETILNAFKVFDPEGKGILKKEYVTEMLTTQADRFTAEEVRRFSHVHCRLMLMIDSCHGYSDSTTYCRVIFRWSRCSPLSLQMLRETWTTGIWSISSLTERRRTRNSSFSPQPIPALPVCLYTPTGL</sequence>
<keyword evidence="3" id="KW-0106">Calcium</keyword>
<dbReference type="EMBL" id="JAWDJR010000005">
    <property type="protein sequence ID" value="KAK9975447.1"/>
    <property type="molecule type" value="Genomic_DNA"/>
</dbReference>
<dbReference type="InterPro" id="IPR011992">
    <property type="entry name" value="EF-hand-dom_pair"/>
</dbReference>
<reference evidence="5 6" key="1">
    <citation type="submission" date="2024-05" db="EMBL/GenBank/DDBJ databases">
        <title>A high-quality chromosomal-level genome assembly of Topmouth culter (Culter alburnus).</title>
        <authorList>
            <person name="Zhao H."/>
        </authorList>
    </citation>
    <scope>NUCLEOTIDE SEQUENCE [LARGE SCALE GENOMIC DNA]</scope>
    <source>
        <strain evidence="5">CATC2023</strain>
        <tissue evidence="5">Muscle</tissue>
    </source>
</reference>